<dbReference type="GO" id="GO:0006508">
    <property type="term" value="P:proteolysis"/>
    <property type="evidence" value="ECO:0007669"/>
    <property type="project" value="UniProtKB-KW"/>
</dbReference>
<gene>
    <name evidence="6" type="ORF">TRFO_30674</name>
</gene>
<keyword evidence="7" id="KW-1185">Reference proteome</keyword>
<dbReference type="InterPro" id="IPR042266">
    <property type="entry name" value="PPPDE_sf"/>
</dbReference>
<dbReference type="PROSITE" id="PS51858">
    <property type="entry name" value="PPPDE"/>
    <property type="match status" value="1"/>
</dbReference>
<dbReference type="EMBL" id="MLAK01000874">
    <property type="protein sequence ID" value="OHT02255.1"/>
    <property type="molecule type" value="Genomic_DNA"/>
</dbReference>
<evidence type="ECO:0000313" key="7">
    <source>
        <dbReference type="Proteomes" id="UP000179807"/>
    </source>
</evidence>
<evidence type="ECO:0000256" key="4">
    <source>
        <dbReference type="SAM" id="MobiDB-lite"/>
    </source>
</evidence>
<dbReference type="InterPro" id="IPR008580">
    <property type="entry name" value="PPPDE_dom"/>
</dbReference>
<accession>A0A1J4JT13</accession>
<evidence type="ECO:0000256" key="3">
    <source>
        <dbReference type="ARBA" id="ARBA00022801"/>
    </source>
</evidence>
<comment type="caution">
    <text evidence="6">The sequence shown here is derived from an EMBL/GenBank/DDBJ whole genome shotgun (WGS) entry which is preliminary data.</text>
</comment>
<keyword evidence="2" id="KW-0645">Protease</keyword>
<feature type="compositionally biased region" description="Basic and acidic residues" evidence="4">
    <location>
        <begin position="199"/>
        <end position="209"/>
    </location>
</feature>
<dbReference type="SMART" id="SM01179">
    <property type="entry name" value="DUF862"/>
    <property type="match status" value="1"/>
</dbReference>
<protein>
    <recommendedName>
        <fullName evidence="5">PPPDE domain-containing protein</fullName>
    </recommendedName>
</protein>
<dbReference type="Pfam" id="PF05903">
    <property type="entry name" value="Peptidase_C97"/>
    <property type="match status" value="1"/>
</dbReference>
<evidence type="ECO:0000256" key="2">
    <source>
        <dbReference type="ARBA" id="ARBA00022670"/>
    </source>
</evidence>
<dbReference type="Proteomes" id="UP000179807">
    <property type="component" value="Unassembled WGS sequence"/>
</dbReference>
<evidence type="ECO:0000313" key="6">
    <source>
        <dbReference type="EMBL" id="OHT02255.1"/>
    </source>
</evidence>
<dbReference type="VEuPathDB" id="TrichDB:TRFO_30674"/>
<reference evidence="6" key="1">
    <citation type="submission" date="2016-10" db="EMBL/GenBank/DDBJ databases">
        <authorList>
            <person name="Benchimol M."/>
            <person name="Almeida L.G."/>
            <person name="Vasconcelos A.T."/>
            <person name="Perreira-Neves A."/>
            <person name="Rosa I.A."/>
            <person name="Tasca T."/>
            <person name="Bogo M.R."/>
            <person name="de Souza W."/>
        </authorList>
    </citation>
    <scope>NUCLEOTIDE SEQUENCE [LARGE SCALE GENOMIC DNA]</scope>
    <source>
        <strain evidence="6">K</strain>
    </source>
</reference>
<comment type="similarity">
    <text evidence="1">Belongs to the DeSI family.</text>
</comment>
<sequence length="239" mass="27732">MNDKKQNPTLYLNVFHLIPFVNKVFRCFKVGGYHSQLSIDDKDEVFFGFSNLPGSGIKHLAEIGQPPPELAGAPLFKKFKLGKSVYNYSECQKYIREFENNPDWLAEHYHMFYHNCNSFTYEICQVLLDKPTFQKKYPNWIRNGEIRVGRFIFRTSINYIIEFLTNQRVLIFGTPVGQDGYQDEFRKYGSQFCLQENAGSEKNENKSDGSDNLESIESIQSDENTCSSESQTTEDSEKE</sequence>
<feature type="region of interest" description="Disordered" evidence="4">
    <location>
        <begin position="198"/>
        <end position="239"/>
    </location>
</feature>
<dbReference type="PANTHER" id="PTHR12378">
    <property type="entry name" value="DESUMOYLATING ISOPEPTIDASE"/>
    <property type="match status" value="1"/>
</dbReference>
<dbReference type="RefSeq" id="XP_068355391.1">
    <property type="nucleotide sequence ID" value="XM_068507491.1"/>
</dbReference>
<evidence type="ECO:0000256" key="1">
    <source>
        <dbReference type="ARBA" id="ARBA00008140"/>
    </source>
</evidence>
<dbReference type="GeneID" id="94842195"/>
<feature type="compositionally biased region" description="Polar residues" evidence="4">
    <location>
        <begin position="210"/>
        <end position="231"/>
    </location>
</feature>
<keyword evidence="3" id="KW-0378">Hydrolase</keyword>
<proteinExistence type="inferred from homology"/>
<organism evidence="6 7">
    <name type="scientific">Tritrichomonas foetus</name>
    <dbReference type="NCBI Taxonomy" id="1144522"/>
    <lineage>
        <taxon>Eukaryota</taxon>
        <taxon>Metamonada</taxon>
        <taxon>Parabasalia</taxon>
        <taxon>Tritrichomonadida</taxon>
        <taxon>Tritrichomonadidae</taxon>
        <taxon>Tritrichomonas</taxon>
    </lineage>
</organism>
<dbReference type="Gene3D" id="3.90.1720.30">
    <property type="entry name" value="PPPDE domains"/>
    <property type="match status" value="1"/>
</dbReference>
<dbReference type="PANTHER" id="PTHR12378:SF80">
    <property type="entry name" value="IP06716P-RELATED"/>
    <property type="match status" value="1"/>
</dbReference>
<dbReference type="GO" id="GO:0101005">
    <property type="term" value="F:deubiquitinase activity"/>
    <property type="evidence" value="ECO:0007669"/>
    <property type="project" value="TreeGrafter"/>
</dbReference>
<feature type="domain" description="PPPDE" evidence="5">
    <location>
        <begin position="8"/>
        <end position="185"/>
    </location>
</feature>
<dbReference type="GO" id="GO:0016579">
    <property type="term" value="P:protein deubiquitination"/>
    <property type="evidence" value="ECO:0007669"/>
    <property type="project" value="TreeGrafter"/>
</dbReference>
<dbReference type="OrthoDB" id="21221at2759"/>
<evidence type="ECO:0000259" key="5">
    <source>
        <dbReference type="PROSITE" id="PS51858"/>
    </source>
</evidence>
<name>A0A1J4JT13_9EUKA</name>
<dbReference type="AlphaFoldDB" id="A0A1J4JT13"/>